<sequence>MGLKSIFSKRKTSIIEDSRIDYLAPKSLKLSQVGPSGSSEIDAVSSGIARSGYGSFQSGKKVGAGLLNETPDISSRISTTNYWALAASQLLREEPSLAEILTKIQKQASVDGLDFADAILSDVEKKKGQLEQKRWKVTFAGKEVIIREQLNKIIKAIQVFKDLGGAIAGLDPLHAGLPWAGICFIMQVALRDFDQYTSMVAAVEEVSAIIERYRHVEYVCQRRKDVTLRKEFEGPLLILYKNILRFQVSAGCYYRRKTILNFLRSIPKMDDVSETLADIRRSDVACSALGQIFDTKDNLLRHYELTTFLKASKEALDTIIEEVRQLAISKAEKQETPIHVPFAFDADPKFTGRSDVIEQLDEGFQSYRRMALLGWAGVGKSQIAIEYAHRVHKDKPSTRIFWVRGARSDAFLKSYRGIARKLRIPRCDDPCIDSGELLSEWLCDPVNGKWLMVLDNVDDETVFFHLLRYERSQRSGSKPQNPTSS</sequence>
<dbReference type="EMBL" id="JAFEKC020000003">
    <property type="protein sequence ID" value="KAK0515895.1"/>
    <property type="molecule type" value="Genomic_DNA"/>
</dbReference>
<dbReference type="Gene3D" id="3.40.50.300">
    <property type="entry name" value="P-loop containing nucleotide triphosphate hydrolases"/>
    <property type="match status" value="1"/>
</dbReference>
<dbReference type="Pfam" id="PF17100">
    <property type="entry name" value="NACHT_N"/>
    <property type="match status" value="1"/>
</dbReference>
<dbReference type="InterPro" id="IPR027417">
    <property type="entry name" value="P-loop_NTPase"/>
</dbReference>
<evidence type="ECO:0000259" key="1">
    <source>
        <dbReference type="Pfam" id="PF17100"/>
    </source>
</evidence>
<dbReference type="SUPFAM" id="SSF52540">
    <property type="entry name" value="P-loop containing nucleoside triphosphate hydrolases"/>
    <property type="match status" value="1"/>
</dbReference>
<organism evidence="2 3">
    <name type="scientific">Cladonia borealis</name>
    <dbReference type="NCBI Taxonomy" id="184061"/>
    <lineage>
        <taxon>Eukaryota</taxon>
        <taxon>Fungi</taxon>
        <taxon>Dikarya</taxon>
        <taxon>Ascomycota</taxon>
        <taxon>Pezizomycotina</taxon>
        <taxon>Lecanoromycetes</taxon>
        <taxon>OSLEUM clade</taxon>
        <taxon>Lecanoromycetidae</taxon>
        <taxon>Lecanorales</taxon>
        <taxon>Lecanorineae</taxon>
        <taxon>Cladoniaceae</taxon>
        <taxon>Cladonia</taxon>
    </lineage>
</organism>
<comment type="caution">
    <text evidence="2">The sequence shown here is derived from an EMBL/GenBank/DDBJ whole genome shotgun (WGS) entry which is preliminary data.</text>
</comment>
<protein>
    <recommendedName>
        <fullName evidence="1">NWD NACHT-NTPase N-terminal domain-containing protein</fullName>
    </recommendedName>
</protein>
<accession>A0AA39V9L7</accession>
<gene>
    <name evidence="2" type="ORF">JMJ35_001929</name>
</gene>
<dbReference type="InterPro" id="IPR031359">
    <property type="entry name" value="NACHT_N"/>
</dbReference>
<keyword evidence="3" id="KW-1185">Reference proteome</keyword>
<dbReference type="AlphaFoldDB" id="A0AA39V9L7"/>
<name>A0AA39V9L7_9LECA</name>
<feature type="domain" description="NWD NACHT-NTPase N-terminal" evidence="1">
    <location>
        <begin position="140"/>
        <end position="283"/>
    </location>
</feature>
<evidence type="ECO:0000313" key="3">
    <source>
        <dbReference type="Proteomes" id="UP001166286"/>
    </source>
</evidence>
<reference evidence="2" key="1">
    <citation type="submission" date="2023-03" db="EMBL/GenBank/DDBJ databases">
        <title>Complete genome of Cladonia borealis.</title>
        <authorList>
            <person name="Park H."/>
        </authorList>
    </citation>
    <scope>NUCLEOTIDE SEQUENCE</scope>
    <source>
        <strain evidence="2">ANT050790</strain>
    </source>
</reference>
<dbReference type="Proteomes" id="UP001166286">
    <property type="component" value="Unassembled WGS sequence"/>
</dbReference>
<proteinExistence type="predicted"/>
<evidence type="ECO:0000313" key="2">
    <source>
        <dbReference type="EMBL" id="KAK0515895.1"/>
    </source>
</evidence>